<dbReference type="SMART" id="SM00343">
    <property type="entry name" value="ZnF_C2HC"/>
    <property type="match status" value="1"/>
</dbReference>
<keyword evidence="1" id="KW-0862">Zinc</keyword>
<evidence type="ECO:0000313" key="4">
    <source>
        <dbReference type="EMBL" id="CAG2208580.1"/>
    </source>
</evidence>
<dbReference type="GO" id="GO:0008270">
    <property type="term" value="F:zinc ion binding"/>
    <property type="evidence" value="ECO:0007669"/>
    <property type="project" value="UniProtKB-KW"/>
</dbReference>
<proteinExistence type="predicted"/>
<evidence type="ECO:0000313" key="5">
    <source>
        <dbReference type="Proteomes" id="UP000683360"/>
    </source>
</evidence>
<accession>A0A8S3RPV9</accession>
<keyword evidence="1" id="KW-0863">Zinc-finger</keyword>
<dbReference type="GO" id="GO:0003676">
    <property type="term" value="F:nucleic acid binding"/>
    <property type="evidence" value="ECO:0007669"/>
    <property type="project" value="InterPro"/>
</dbReference>
<keyword evidence="1" id="KW-0479">Metal-binding</keyword>
<dbReference type="OrthoDB" id="6178948at2759"/>
<feature type="region of interest" description="Disordered" evidence="2">
    <location>
        <begin position="210"/>
        <end position="255"/>
    </location>
</feature>
<dbReference type="AlphaFoldDB" id="A0A8S3RPV9"/>
<dbReference type="InterPro" id="IPR001878">
    <property type="entry name" value="Znf_CCHC"/>
</dbReference>
<evidence type="ECO:0000256" key="2">
    <source>
        <dbReference type="SAM" id="MobiDB-lite"/>
    </source>
</evidence>
<comment type="caution">
    <text evidence="4">The sequence shown here is derived from an EMBL/GenBank/DDBJ whole genome shotgun (WGS) entry which is preliminary data.</text>
</comment>
<feature type="compositionally biased region" description="Acidic residues" evidence="2">
    <location>
        <begin position="351"/>
        <end position="362"/>
    </location>
</feature>
<keyword evidence="5" id="KW-1185">Reference proteome</keyword>
<evidence type="ECO:0000256" key="1">
    <source>
        <dbReference type="PROSITE-ProRule" id="PRU00047"/>
    </source>
</evidence>
<dbReference type="PROSITE" id="PS50158">
    <property type="entry name" value="ZF_CCHC"/>
    <property type="match status" value="1"/>
</dbReference>
<dbReference type="EMBL" id="CAJPWZ010001113">
    <property type="protein sequence ID" value="CAG2208580.1"/>
    <property type="molecule type" value="Genomic_DNA"/>
</dbReference>
<name>A0A8S3RPV9_MYTED</name>
<dbReference type="InterPro" id="IPR036875">
    <property type="entry name" value="Znf_CCHC_sf"/>
</dbReference>
<feature type="compositionally biased region" description="Low complexity" evidence="2">
    <location>
        <begin position="231"/>
        <end position="250"/>
    </location>
</feature>
<feature type="compositionally biased region" description="Polar residues" evidence="2">
    <location>
        <begin position="269"/>
        <end position="293"/>
    </location>
</feature>
<feature type="region of interest" description="Disordered" evidence="2">
    <location>
        <begin position="269"/>
        <end position="294"/>
    </location>
</feature>
<feature type="region of interest" description="Disordered" evidence="2">
    <location>
        <begin position="348"/>
        <end position="431"/>
    </location>
</feature>
<feature type="compositionally biased region" description="Basic and acidic residues" evidence="2">
    <location>
        <begin position="311"/>
        <end position="323"/>
    </location>
</feature>
<dbReference type="SUPFAM" id="SSF57756">
    <property type="entry name" value="Retrovirus zinc finger-like domains"/>
    <property type="match status" value="1"/>
</dbReference>
<dbReference type="Pfam" id="PF00098">
    <property type="entry name" value="zf-CCHC"/>
    <property type="match status" value="1"/>
</dbReference>
<organism evidence="4 5">
    <name type="scientific">Mytilus edulis</name>
    <name type="common">Blue mussel</name>
    <dbReference type="NCBI Taxonomy" id="6550"/>
    <lineage>
        <taxon>Eukaryota</taxon>
        <taxon>Metazoa</taxon>
        <taxon>Spiralia</taxon>
        <taxon>Lophotrochozoa</taxon>
        <taxon>Mollusca</taxon>
        <taxon>Bivalvia</taxon>
        <taxon>Autobranchia</taxon>
        <taxon>Pteriomorphia</taxon>
        <taxon>Mytilida</taxon>
        <taxon>Mytiloidea</taxon>
        <taxon>Mytilidae</taxon>
        <taxon>Mytilinae</taxon>
        <taxon>Mytilus</taxon>
    </lineage>
</organism>
<sequence length="431" mass="49310">MNVIYSRAASDGEEGIKIGKMIPRPCTLLIQSDYESPKITSAEMLHYINSEINLEISALICYFQSTGINKFSASFRDEHAKDIFQDAFRDKIEIQDITFNVEQAEPLQWENKKKTIDITLFGIPYELKPEYIRNKMQKYVDIREIKYNNYKDFPDISSGVVTVVANSIKEDIPKKIYIKGQQISTRYEGQPHGKKCFNCQAYGHISKDCPEPQGRVWGSARTHPTRTRTNSSESLSTQDSQESQDSQETTIVNSGEIEVEIYHDKETLEITQTNTSDSTPLEETLNESKSSNESIDHEIIITQALEVKFDKPQSETEKINEKQKVKKKPNQTDYNDLMDDLTEILGSVSESEPENNETEEQQIENKESNAKSGASVAQGKGTSQTKKEKVLTDKEKKRARTERQRIEKRKNLSDSENEVEKRKPVAKKQIK</sequence>
<feature type="domain" description="CCHC-type" evidence="3">
    <location>
        <begin position="195"/>
        <end position="211"/>
    </location>
</feature>
<gene>
    <name evidence="4" type="ORF">MEDL_22725</name>
</gene>
<protein>
    <recommendedName>
        <fullName evidence="3">CCHC-type domain-containing protein</fullName>
    </recommendedName>
</protein>
<feature type="region of interest" description="Disordered" evidence="2">
    <location>
        <begin position="311"/>
        <end position="336"/>
    </location>
</feature>
<evidence type="ECO:0000259" key="3">
    <source>
        <dbReference type="PROSITE" id="PS50158"/>
    </source>
</evidence>
<reference evidence="4" key="1">
    <citation type="submission" date="2021-03" db="EMBL/GenBank/DDBJ databases">
        <authorList>
            <person name="Bekaert M."/>
        </authorList>
    </citation>
    <scope>NUCLEOTIDE SEQUENCE</scope>
</reference>
<dbReference type="Proteomes" id="UP000683360">
    <property type="component" value="Unassembled WGS sequence"/>
</dbReference>
<feature type="compositionally biased region" description="Basic and acidic residues" evidence="2">
    <location>
        <begin position="385"/>
        <end position="423"/>
    </location>
</feature>
<dbReference type="Gene3D" id="4.10.60.10">
    <property type="entry name" value="Zinc finger, CCHC-type"/>
    <property type="match status" value="1"/>
</dbReference>